<name>A0A2T7D718_9POAL</name>
<gene>
    <name evidence="2" type="ORF">GQ55_6G175900</name>
</gene>
<evidence type="ECO:0000313" key="3">
    <source>
        <dbReference type="Proteomes" id="UP000244336"/>
    </source>
</evidence>
<dbReference type="Proteomes" id="UP000244336">
    <property type="component" value="Chromosome 6"/>
</dbReference>
<dbReference type="OrthoDB" id="696554at2759"/>
<proteinExistence type="predicted"/>
<evidence type="ECO:0000256" key="1">
    <source>
        <dbReference type="SAM" id="Coils"/>
    </source>
</evidence>
<sequence length="122" mass="13381">MRAEVVADGQPPLPSDEVVSKVLLQNSSNNTFLKNAGIVTPSSKSQSASEEALHEELAAEKQDLAALHQELEELKKKSEAVDETLARTQRQYEELKKQQGEESNLILTKLLTLNNPGVSSQL</sequence>
<accession>A0A2T7D718</accession>
<dbReference type="Gramene" id="PUZ51333">
    <property type="protein sequence ID" value="PUZ51333"/>
    <property type="gene ID" value="GQ55_6G175900"/>
</dbReference>
<keyword evidence="1" id="KW-0175">Coiled coil</keyword>
<organism evidence="2 3">
    <name type="scientific">Panicum hallii var. hallii</name>
    <dbReference type="NCBI Taxonomy" id="1504633"/>
    <lineage>
        <taxon>Eukaryota</taxon>
        <taxon>Viridiplantae</taxon>
        <taxon>Streptophyta</taxon>
        <taxon>Embryophyta</taxon>
        <taxon>Tracheophyta</taxon>
        <taxon>Spermatophyta</taxon>
        <taxon>Magnoliopsida</taxon>
        <taxon>Liliopsida</taxon>
        <taxon>Poales</taxon>
        <taxon>Poaceae</taxon>
        <taxon>PACMAD clade</taxon>
        <taxon>Panicoideae</taxon>
        <taxon>Panicodae</taxon>
        <taxon>Paniceae</taxon>
        <taxon>Panicinae</taxon>
        <taxon>Panicum</taxon>
        <taxon>Panicum sect. Panicum</taxon>
    </lineage>
</organism>
<protein>
    <submittedName>
        <fullName evidence="2">Uncharacterized protein</fullName>
    </submittedName>
</protein>
<dbReference type="AlphaFoldDB" id="A0A2T7D718"/>
<dbReference type="EMBL" id="CM009754">
    <property type="protein sequence ID" value="PUZ51333.1"/>
    <property type="molecule type" value="Genomic_DNA"/>
</dbReference>
<feature type="coiled-coil region" evidence="1">
    <location>
        <begin position="50"/>
        <end position="105"/>
    </location>
</feature>
<reference evidence="2 3" key="1">
    <citation type="submission" date="2018-04" db="EMBL/GenBank/DDBJ databases">
        <title>WGS assembly of Panicum hallii var. hallii HAL2.</title>
        <authorList>
            <person name="Lovell J."/>
            <person name="Jenkins J."/>
            <person name="Lowry D."/>
            <person name="Mamidi S."/>
            <person name="Sreedasyam A."/>
            <person name="Weng X."/>
            <person name="Barry K."/>
            <person name="Bonette J."/>
            <person name="Campitelli B."/>
            <person name="Daum C."/>
            <person name="Gordon S."/>
            <person name="Gould B."/>
            <person name="Lipzen A."/>
            <person name="MacQueen A."/>
            <person name="Palacio-Mejia J."/>
            <person name="Plott C."/>
            <person name="Shakirov E."/>
            <person name="Shu S."/>
            <person name="Yoshinaga Y."/>
            <person name="Zane M."/>
            <person name="Rokhsar D."/>
            <person name="Grimwood J."/>
            <person name="Schmutz J."/>
            <person name="Juenger T."/>
        </authorList>
    </citation>
    <scope>NUCLEOTIDE SEQUENCE [LARGE SCALE GENOMIC DNA]</scope>
    <source>
        <strain evidence="3">cv. HAL2</strain>
    </source>
</reference>
<keyword evidence="3" id="KW-1185">Reference proteome</keyword>
<evidence type="ECO:0000313" key="2">
    <source>
        <dbReference type="EMBL" id="PUZ51333.1"/>
    </source>
</evidence>